<dbReference type="Pfam" id="PF12353">
    <property type="entry name" value="eIF3g"/>
    <property type="match status" value="1"/>
</dbReference>
<dbReference type="InterPro" id="IPR024675">
    <property type="entry name" value="eIF3g_N"/>
</dbReference>
<dbReference type="STRING" id="1054147.F4PKI9"/>
<evidence type="ECO:0000313" key="8">
    <source>
        <dbReference type="EMBL" id="EGG24113.1"/>
    </source>
</evidence>
<dbReference type="GeneID" id="14876492"/>
<sequence length="235" mass="26679">MATPAISKWSDVPQEKVQEVIVKNEKGEDVKIITTYREYQVLVMKNKKVDERKKWGKFGETNEANCLSNTSSGEEVFLTLSRNSVSEEEKKDVIQCRNCKRNHFTSKCPYKDALELSQKLNKPEKEDRPDNLGGGNRYVAPSQRVGYQAAAEVPSLIVNNLSSNATEKDLRDLFLRFGYVGKVTIPKLNDGTPRGFAYVTYNELRCAEEAIKGLNGHRYDYLVLSVDFAKKKPMN</sequence>
<keyword evidence="2" id="KW-0396">Initiation factor</keyword>
<feature type="region of interest" description="Disordered" evidence="6">
    <location>
        <begin position="119"/>
        <end position="138"/>
    </location>
</feature>
<dbReference type="AlphaFoldDB" id="F4PKI9"/>
<dbReference type="InterPro" id="IPR034240">
    <property type="entry name" value="eIF3G_RRM"/>
</dbReference>
<dbReference type="OrthoDB" id="1749473at2759"/>
<dbReference type="PIRSF" id="PIRSF037949">
    <property type="entry name" value="Transl_init_eIF-3_RNA-bind"/>
    <property type="match status" value="1"/>
</dbReference>
<organism evidence="8 9">
    <name type="scientific">Cavenderia fasciculata</name>
    <name type="common">Slime mold</name>
    <name type="synonym">Dictyostelium fasciculatum</name>
    <dbReference type="NCBI Taxonomy" id="261658"/>
    <lineage>
        <taxon>Eukaryota</taxon>
        <taxon>Amoebozoa</taxon>
        <taxon>Evosea</taxon>
        <taxon>Eumycetozoa</taxon>
        <taxon>Dictyostelia</taxon>
        <taxon>Acytosteliales</taxon>
        <taxon>Cavenderiaceae</taxon>
        <taxon>Cavenderia</taxon>
    </lineage>
</organism>
<dbReference type="PROSITE" id="PS50102">
    <property type="entry name" value="RRM"/>
    <property type="match status" value="1"/>
</dbReference>
<dbReference type="Proteomes" id="UP000007797">
    <property type="component" value="Unassembled WGS sequence"/>
</dbReference>
<dbReference type="GO" id="GO:0003723">
    <property type="term" value="F:RNA binding"/>
    <property type="evidence" value="ECO:0007669"/>
    <property type="project" value="UniProtKB-UniRule"/>
</dbReference>
<feature type="compositionally biased region" description="Basic and acidic residues" evidence="6">
    <location>
        <begin position="121"/>
        <end position="130"/>
    </location>
</feature>
<gene>
    <name evidence="8" type="primary">eIF3s4</name>
    <name evidence="8" type="ORF">DFA_06252</name>
</gene>
<dbReference type="InterPro" id="IPR000504">
    <property type="entry name" value="RRM_dom"/>
</dbReference>
<keyword evidence="1" id="KW-0963">Cytoplasm</keyword>
<reference evidence="9" key="1">
    <citation type="journal article" date="2011" name="Genome Res.">
        <title>Phylogeny-wide analysis of social amoeba genomes highlights ancient origins for complex intercellular communication.</title>
        <authorList>
            <person name="Heidel A.J."/>
            <person name="Lawal H.M."/>
            <person name="Felder M."/>
            <person name="Schilde C."/>
            <person name="Helps N.R."/>
            <person name="Tunggal B."/>
            <person name="Rivero F."/>
            <person name="John U."/>
            <person name="Schleicher M."/>
            <person name="Eichinger L."/>
            <person name="Platzer M."/>
            <person name="Noegel A.A."/>
            <person name="Schaap P."/>
            <person name="Gloeckner G."/>
        </authorList>
    </citation>
    <scope>NUCLEOTIDE SEQUENCE [LARGE SCALE GENOMIC DNA]</scope>
    <source>
        <strain evidence="9">SH3</strain>
    </source>
</reference>
<dbReference type="GO" id="GO:0003743">
    <property type="term" value="F:translation initiation factor activity"/>
    <property type="evidence" value="ECO:0007669"/>
    <property type="project" value="UniProtKB-KW"/>
</dbReference>
<dbReference type="InterPro" id="IPR035979">
    <property type="entry name" value="RBD_domain_sf"/>
</dbReference>
<protein>
    <submittedName>
        <fullName evidence="8">RNA-binding region RNP-1 domain-containing protein</fullName>
    </submittedName>
</protein>
<dbReference type="InterPro" id="IPR017334">
    <property type="entry name" value="eIF3_g"/>
</dbReference>
<feature type="domain" description="RRM" evidence="7">
    <location>
        <begin position="154"/>
        <end position="231"/>
    </location>
</feature>
<dbReference type="Gene3D" id="3.30.70.330">
    <property type="match status" value="1"/>
</dbReference>
<dbReference type="PANTHER" id="PTHR10352">
    <property type="entry name" value="EUKARYOTIC TRANSLATION INITIATION FACTOR 3 SUBUNIT G"/>
    <property type="match status" value="1"/>
</dbReference>
<accession>F4PKI9</accession>
<dbReference type="EMBL" id="GL883007">
    <property type="protein sequence ID" value="EGG24113.1"/>
    <property type="molecule type" value="Genomic_DNA"/>
</dbReference>
<evidence type="ECO:0000256" key="6">
    <source>
        <dbReference type="SAM" id="MobiDB-lite"/>
    </source>
</evidence>
<keyword evidence="4" id="KW-0648">Protein biosynthesis</keyword>
<dbReference type="RefSeq" id="XP_004361964.1">
    <property type="nucleotide sequence ID" value="XM_004361907.1"/>
</dbReference>
<evidence type="ECO:0000313" key="9">
    <source>
        <dbReference type="Proteomes" id="UP000007797"/>
    </source>
</evidence>
<proteinExistence type="predicted"/>
<dbReference type="InterPro" id="IPR012677">
    <property type="entry name" value="Nucleotide-bd_a/b_plait_sf"/>
</dbReference>
<dbReference type="OMA" id="ICQGDHF"/>
<dbReference type="CDD" id="cd12408">
    <property type="entry name" value="RRM_eIF3G_like"/>
    <property type="match status" value="1"/>
</dbReference>
<dbReference type="SMART" id="SM00360">
    <property type="entry name" value="RRM"/>
    <property type="match status" value="1"/>
</dbReference>
<dbReference type="GO" id="GO:0005852">
    <property type="term" value="C:eukaryotic translation initiation factor 3 complex"/>
    <property type="evidence" value="ECO:0007669"/>
    <property type="project" value="InterPro"/>
</dbReference>
<dbReference type="SUPFAM" id="SSF54928">
    <property type="entry name" value="RNA-binding domain, RBD"/>
    <property type="match status" value="1"/>
</dbReference>
<dbReference type="Pfam" id="PF00076">
    <property type="entry name" value="RRM_1"/>
    <property type="match status" value="1"/>
</dbReference>
<evidence type="ECO:0000259" key="7">
    <source>
        <dbReference type="PROSITE" id="PS50102"/>
    </source>
</evidence>
<evidence type="ECO:0000256" key="3">
    <source>
        <dbReference type="ARBA" id="ARBA00022884"/>
    </source>
</evidence>
<evidence type="ECO:0000256" key="2">
    <source>
        <dbReference type="ARBA" id="ARBA00022540"/>
    </source>
</evidence>
<dbReference type="KEGG" id="dfa:DFA_06252"/>
<name>F4PKI9_CACFS</name>
<evidence type="ECO:0000256" key="1">
    <source>
        <dbReference type="ARBA" id="ARBA00022490"/>
    </source>
</evidence>
<evidence type="ECO:0000256" key="4">
    <source>
        <dbReference type="ARBA" id="ARBA00022917"/>
    </source>
</evidence>
<evidence type="ECO:0000256" key="5">
    <source>
        <dbReference type="PROSITE-ProRule" id="PRU00176"/>
    </source>
</evidence>
<keyword evidence="9" id="KW-1185">Reference proteome</keyword>
<keyword evidence="3 5" id="KW-0694">RNA-binding</keyword>